<dbReference type="Proteomes" id="UP000007509">
    <property type="component" value="Unassembled WGS sequence"/>
</dbReference>
<protein>
    <submittedName>
        <fullName evidence="1">Uncharacterized protein</fullName>
    </submittedName>
</protein>
<reference evidence="1 2" key="1">
    <citation type="journal article" date="2012" name="J. Bacteriol.">
        <title>Twenty-one genome sequences from Pseudomonas species and 19 genome sequences from diverse bacteria isolated from the rhizosphere and endosphere of Populus deltoides.</title>
        <authorList>
            <person name="Brown S.D."/>
            <person name="Utturkar S.M."/>
            <person name="Klingeman D.M."/>
            <person name="Johnson C.M."/>
            <person name="Martin S.L."/>
            <person name="Land M.L."/>
            <person name="Lu T.Y."/>
            <person name="Schadt C.W."/>
            <person name="Doktycz M.J."/>
            <person name="Pelletier D.A."/>
        </authorList>
    </citation>
    <scope>NUCLEOTIDE SEQUENCE [LARGE SCALE GENOMIC DNA]</scope>
    <source>
        <strain evidence="1 2">CF314</strain>
    </source>
</reference>
<comment type="caution">
    <text evidence="1">The sequence shown here is derived from an EMBL/GenBank/DDBJ whole genome shotgun (WGS) entry which is preliminary data.</text>
</comment>
<keyword evidence="2" id="KW-1185">Reference proteome</keyword>
<evidence type="ECO:0000313" key="1">
    <source>
        <dbReference type="EMBL" id="EJL71021.1"/>
    </source>
</evidence>
<sequence>MKIAIAAFLFTERDVNINHKKSPEKIRAQIYLNLIN</sequence>
<accession>J3CGQ9</accession>
<dbReference type="EMBL" id="AKJY01000046">
    <property type="protein sequence ID" value="EJL71021.1"/>
    <property type="molecule type" value="Genomic_DNA"/>
</dbReference>
<dbReference type="AlphaFoldDB" id="J3CGQ9"/>
<organism evidence="1 2">
    <name type="scientific">Chryseobacterium populi</name>
    <dbReference type="NCBI Taxonomy" id="1144316"/>
    <lineage>
        <taxon>Bacteria</taxon>
        <taxon>Pseudomonadati</taxon>
        <taxon>Bacteroidota</taxon>
        <taxon>Flavobacteriia</taxon>
        <taxon>Flavobacteriales</taxon>
        <taxon>Weeksellaceae</taxon>
        <taxon>Chryseobacterium group</taxon>
        <taxon>Chryseobacterium</taxon>
    </lineage>
</organism>
<evidence type="ECO:0000313" key="2">
    <source>
        <dbReference type="Proteomes" id="UP000007509"/>
    </source>
</evidence>
<proteinExistence type="predicted"/>
<name>J3CGQ9_9FLAO</name>
<gene>
    <name evidence="1" type="ORF">PMI13_02584</name>
</gene>